<dbReference type="EMBL" id="ACJM01000015">
    <property type="protein sequence ID" value="EEG76611.1"/>
    <property type="molecule type" value="Genomic_DNA"/>
</dbReference>
<comment type="caution">
    <text evidence="2">The sequence shown here is derived from an EMBL/GenBank/DDBJ whole genome shotgun (WGS) entry which is preliminary data.</text>
</comment>
<accession>C0GJC6</accession>
<evidence type="ECO:0000259" key="1">
    <source>
        <dbReference type="Pfam" id="PF12804"/>
    </source>
</evidence>
<reference evidence="2 3" key="1">
    <citation type="submission" date="2009-02" db="EMBL/GenBank/DDBJ databases">
        <title>Sequencing of the draft genome and assembly of Dethiobacter alkaliphilus AHT 1.</title>
        <authorList>
            <consortium name="US DOE Joint Genome Institute (JGI-PGF)"/>
            <person name="Lucas S."/>
            <person name="Copeland A."/>
            <person name="Lapidus A."/>
            <person name="Glavina del Rio T."/>
            <person name="Dalin E."/>
            <person name="Tice H."/>
            <person name="Bruce D."/>
            <person name="Goodwin L."/>
            <person name="Pitluck S."/>
            <person name="Larimer F."/>
            <person name="Land M.L."/>
            <person name="Hauser L."/>
            <person name="Muyzer G."/>
        </authorList>
    </citation>
    <scope>NUCLEOTIDE SEQUENCE [LARGE SCALE GENOMIC DNA]</scope>
    <source>
        <strain evidence="2 3">AHT 1</strain>
    </source>
</reference>
<protein>
    <recommendedName>
        <fullName evidence="1">MobA-like NTP transferase domain-containing protein</fullName>
    </recommendedName>
</protein>
<dbReference type="STRING" id="555088.DealDRAFT_2585"/>
<organism evidence="2 3">
    <name type="scientific">Dethiobacter alkaliphilus AHT 1</name>
    <dbReference type="NCBI Taxonomy" id="555088"/>
    <lineage>
        <taxon>Bacteria</taxon>
        <taxon>Bacillati</taxon>
        <taxon>Bacillota</taxon>
        <taxon>Dethiobacteria</taxon>
        <taxon>Dethiobacterales</taxon>
        <taxon>Dethiobacteraceae</taxon>
        <taxon>Dethiobacter</taxon>
    </lineage>
</organism>
<sequence>MFDVVVLAGTGKDTELTAQAGVNNKAFISINNKPMLGYVLEALKETPEIGRIAVVGPVADLTPFIEEYEILAVGEAGSIPENIRKGFEALQPRQHFLIVSADIPFVSVEAVTDFLAQCRPYNQDFYYPIVHRDDNEGRFPGVTRTYVTLRDGVFTGGNLFLVNPAGIAVALPRMERFLALRKSPLKLAGTLGPGFVLKLLLKKLTIAELEKRFSALFGLQGKAVISRFAEIGTDVDKPADLELAQRML</sequence>
<dbReference type="RefSeq" id="WP_008518129.1">
    <property type="nucleotide sequence ID" value="NZ_ACJM01000015.1"/>
</dbReference>
<dbReference type="SUPFAM" id="SSF53448">
    <property type="entry name" value="Nucleotide-diphospho-sugar transferases"/>
    <property type="match status" value="1"/>
</dbReference>
<dbReference type="Gene3D" id="3.90.550.10">
    <property type="entry name" value="Spore Coat Polysaccharide Biosynthesis Protein SpsA, Chain A"/>
    <property type="match status" value="1"/>
</dbReference>
<evidence type="ECO:0000313" key="2">
    <source>
        <dbReference type="EMBL" id="EEG76611.1"/>
    </source>
</evidence>
<dbReference type="Proteomes" id="UP000006443">
    <property type="component" value="Unassembled WGS sequence"/>
</dbReference>
<feature type="domain" description="MobA-like NTP transferase" evidence="1">
    <location>
        <begin position="21"/>
        <end position="129"/>
    </location>
</feature>
<keyword evidence="3" id="KW-1185">Reference proteome</keyword>
<dbReference type="InterPro" id="IPR025877">
    <property type="entry name" value="MobA-like_NTP_Trfase"/>
</dbReference>
<dbReference type="eggNOG" id="COG0746">
    <property type="taxonomic scope" value="Bacteria"/>
</dbReference>
<name>C0GJC6_DETAL</name>
<evidence type="ECO:0000313" key="3">
    <source>
        <dbReference type="Proteomes" id="UP000006443"/>
    </source>
</evidence>
<dbReference type="InterPro" id="IPR029044">
    <property type="entry name" value="Nucleotide-diphossugar_trans"/>
</dbReference>
<dbReference type="GO" id="GO:0016779">
    <property type="term" value="F:nucleotidyltransferase activity"/>
    <property type="evidence" value="ECO:0007669"/>
    <property type="project" value="UniProtKB-ARBA"/>
</dbReference>
<dbReference type="Pfam" id="PF12804">
    <property type="entry name" value="NTP_transf_3"/>
    <property type="match status" value="1"/>
</dbReference>
<dbReference type="OrthoDB" id="159246at2"/>
<gene>
    <name evidence="2" type="ORF">DealDRAFT_2585</name>
</gene>
<proteinExistence type="predicted"/>
<dbReference type="AlphaFoldDB" id="C0GJC6"/>